<dbReference type="InterPro" id="IPR036397">
    <property type="entry name" value="RNaseH_sf"/>
</dbReference>
<dbReference type="GO" id="GO:0003676">
    <property type="term" value="F:nucleic acid binding"/>
    <property type="evidence" value="ECO:0007669"/>
    <property type="project" value="InterPro"/>
</dbReference>
<evidence type="ECO:0000256" key="1">
    <source>
        <dbReference type="SAM" id="MobiDB-lite"/>
    </source>
</evidence>
<dbReference type="PANTHER" id="PTHR42648:SF27">
    <property type="entry name" value="RNA-DIRECTED DNA POLYMERASE"/>
    <property type="match status" value="1"/>
</dbReference>
<dbReference type="EMBL" id="BKCJ010004368">
    <property type="protein sequence ID" value="GEU60626.1"/>
    <property type="molecule type" value="Genomic_DNA"/>
</dbReference>
<dbReference type="SUPFAM" id="SSF53098">
    <property type="entry name" value="Ribonuclease H-like"/>
    <property type="match status" value="1"/>
</dbReference>
<dbReference type="InterPro" id="IPR001584">
    <property type="entry name" value="Integrase_cat-core"/>
</dbReference>
<sequence length="708" mass="81586">MICFNAIPWYDIYEIVMSSSNTNECSMYVVTNKKAKLNLDSALLWHCRLRHINKKRIEKLQHDGLLDLTHIKSLEKCVACMSGKMARKPYSHQVERAKDPLRLIYTDVCGPFKIMSRQEAYYFVTFTNDFSRYGYVYFLKHKHEVFETFKVFQKEVEIQLRKTIKSLHSDRGDTSLNHEKDDQEIDEPQSDINPNRRSTRTRRPTDRLYSYVDAEEHGLGDLDEPANYKAALLDPKSDKWLNAMNVKMKSMRDNKRMQNIPYALAVGSIMYVVRCTRPDVAFAQYITSQFQQNPGDAHWTAVKNILKYLRNTKDMFLVYGGAVDWKSTKQSIFATSSTYADYIAIFDASKEAVWIHKFIFRLGVVPTIKEPINMYCDNTRAIAIVKDHEVTKGARHFRAKVHYLRETIKMGDVKIEKVDTYENLANPFTKALAFPKHFELTKKIGMIPASSLILNSGGKQTRLLTGAKIDEDSRPECGDTVWNSQTPSGFNVLFCSLSFLCVFVCKFSLTIPFFVIENVNSPPNNPHIFSTALRVKVVIEPHELTTVSTFIDSRLENIKKFLNGFAPQANEIDMNEVESDSESLDTPLVSPFLDSNSDSNDGEVLNKLYKYGYARTLHRKRVINCFDGDDLAFVCMIGFRKLTAYFDHFLPMNIITQKDVVMGKPFREVAKFEYDCVKGLISFSWIFDNYTFQIPHTIPRLKSWGHVS</sequence>
<reference evidence="3" key="1">
    <citation type="journal article" date="2019" name="Sci. Rep.">
        <title>Draft genome of Tanacetum cinerariifolium, the natural source of mosquito coil.</title>
        <authorList>
            <person name="Yamashiro T."/>
            <person name="Shiraishi A."/>
            <person name="Satake H."/>
            <person name="Nakayama K."/>
        </authorList>
    </citation>
    <scope>NUCLEOTIDE SEQUENCE</scope>
</reference>
<evidence type="ECO:0000259" key="2">
    <source>
        <dbReference type="PROSITE" id="PS50994"/>
    </source>
</evidence>
<dbReference type="AlphaFoldDB" id="A0A6L2LFN6"/>
<dbReference type="InterPro" id="IPR025724">
    <property type="entry name" value="GAG-pre-integrase_dom"/>
</dbReference>
<dbReference type="PROSITE" id="PS50994">
    <property type="entry name" value="INTEGRASE"/>
    <property type="match status" value="1"/>
</dbReference>
<gene>
    <name evidence="3" type="ORF">Tci_032604</name>
</gene>
<dbReference type="InterPro" id="IPR012337">
    <property type="entry name" value="RNaseH-like_sf"/>
</dbReference>
<dbReference type="Gene3D" id="3.30.420.10">
    <property type="entry name" value="Ribonuclease H-like superfamily/Ribonuclease H"/>
    <property type="match status" value="1"/>
</dbReference>
<feature type="domain" description="Integrase catalytic" evidence="2">
    <location>
        <begin position="96"/>
        <end position="269"/>
    </location>
</feature>
<dbReference type="InterPro" id="IPR039537">
    <property type="entry name" value="Retrotran_Ty1/copia-like"/>
</dbReference>
<feature type="region of interest" description="Disordered" evidence="1">
    <location>
        <begin position="169"/>
        <end position="206"/>
    </location>
</feature>
<dbReference type="CDD" id="cd09272">
    <property type="entry name" value="RNase_HI_RT_Ty1"/>
    <property type="match status" value="1"/>
</dbReference>
<evidence type="ECO:0000313" key="3">
    <source>
        <dbReference type="EMBL" id="GEU60626.1"/>
    </source>
</evidence>
<dbReference type="GO" id="GO:0015074">
    <property type="term" value="P:DNA integration"/>
    <property type="evidence" value="ECO:0007669"/>
    <property type="project" value="InterPro"/>
</dbReference>
<comment type="caution">
    <text evidence="3">The sequence shown here is derived from an EMBL/GenBank/DDBJ whole genome shotgun (WGS) entry which is preliminary data.</text>
</comment>
<organism evidence="3">
    <name type="scientific">Tanacetum cinerariifolium</name>
    <name type="common">Dalmatian daisy</name>
    <name type="synonym">Chrysanthemum cinerariifolium</name>
    <dbReference type="NCBI Taxonomy" id="118510"/>
    <lineage>
        <taxon>Eukaryota</taxon>
        <taxon>Viridiplantae</taxon>
        <taxon>Streptophyta</taxon>
        <taxon>Embryophyta</taxon>
        <taxon>Tracheophyta</taxon>
        <taxon>Spermatophyta</taxon>
        <taxon>Magnoliopsida</taxon>
        <taxon>eudicotyledons</taxon>
        <taxon>Gunneridae</taxon>
        <taxon>Pentapetalae</taxon>
        <taxon>asterids</taxon>
        <taxon>campanulids</taxon>
        <taxon>Asterales</taxon>
        <taxon>Asteraceae</taxon>
        <taxon>Asteroideae</taxon>
        <taxon>Anthemideae</taxon>
        <taxon>Anthemidinae</taxon>
        <taxon>Tanacetum</taxon>
    </lineage>
</organism>
<protein>
    <recommendedName>
        <fullName evidence="2">Integrase catalytic domain-containing protein</fullName>
    </recommendedName>
</protein>
<dbReference type="PANTHER" id="PTHR42648">
    <property type="entry name" value="TRANSPOSASE, PUTATIVE-RELATED"/>
    <property type="match status" value="1"/>
</dbReference>
<feature type="compositionally biased region" description="Basic and acidic residues" evidence="1">
    <location>
        <begin position="169"/>
        <end position="181"/>
    </location>
</feature>
<proteinExistence type="predicted"/>
<dbReference type="Pfam" id="PF13976">
    <property type="entry name" value="gag_pre-integrs"/>
    <property type="match status" value="1"/>
</dbReference>
<accession>A0A6L2LFN6</accession>
<name>A0A6L2LFN6_TANCI</name>